<dbReference type="RefSeq" id="WP_115362162.1">
    <property type="nucleotide sequence ID" value="NZ_QDKL01000002.1"/>
</dbReference>
<comment type="caution">
    <text evidence="3">The sequence shown here is derived from an EMBL/GenBank/DDBJ whole genome shotgun (WGS) entry which is preliminary data.</text>
</comment>
<evidence type="ECO:0000313" key="4">
    <source>
        <dbReference type="Proteomes" id="UP000443582"/>
    </source>
</evidence>
<feature type="region of interest" description="Disordered" evidence="1">
    <location>
        <begin position="527"/>
        <end position="546"/>
    </location>
</feature>
<name>A0ABY0IJT2_9BACT</name>
<evidence type="ECO:0000313" key="3">
    <source>
        <dbReference type="EMBL" id="RZF22111.1"/>
    </source>
</evidence>
<evidence type="ECO:0008006" key="5">
    <source>
        <dbReference type="Google" id="ProtNLM"/>
    </source>
</evidence>
<keyword evidence="4" id="KW-1185">Reference proteome</keyword>
<proteinExistence type="predicted"/>
<gene>
    <name evidence="3" type="ORF">DAY19_10540</name>
</gene>
<reference evidence="4" key="1">
    <citation type="journal article" date="2019" name="Int. J. Syst. Evol. Microbiol.">
        <title>Halobacteriovorax valvorus sp. nov., a novel prokaryotic predator isolated from coastal seawater of China.</title>
        <authorList>
            <person name="Chen M.-X."/>
        </authorList>
    </citation>
    <scope>NUCLEOTIDE SEQUENCE [LARGE SCALE GENOMIC DNA]</scope>
    <source>
        <strain evidence="4">BL9</strain>
    </source>
</reference>
<keyword evidence="2" id="KW-0732">Signal</keyword>
<accession>A0ABY0IJT2</accession>
<feature type="chain" id="PRO_5045384728" description="Lipoprotein" evidence="2">
    <location>
        <begin position="19"/>
        <end position="546"/>
    </location>
</feature>
<protein>
    <recommendedName>
        <fullName evidence="5">Lipoprotein</fullName>
    </recommendedName>
</protein>
<dbReference type="Proteomes" id="UP000443582">
    <property type="component" value="Unassembled WGS sequence"/>
</dbReference>
<feature type="signal peptide" evidence="2">
    <location>
        <begin position="1"/>
        <end position="18"/>
    </location>
</feature>
<evidence type="ECO:0000256" key="1">
    <source>
        <dbReference type="SAM" id="MobiDB-lite"/>
    </source>
</evidence>
<dbReference type="EMBL" id="QDKL01000002">
    <property type="protein sequence ID" value="RZF22111.1"/>
    <property type="molecule type" value="Genomic_DNA"/>
</dbReference>
<evidence type="ECO:0000256" key="2">
    <source>
        <dbReference type="SAM" id="SignalP"/>
    </source>
</evidence>
<organism evidence="3 4">
    <name type="scientific">Halobacteriovorax vibrionivorans</name>
    <dbReference type="NCBI Taxonomy" id="2152716"/>
    <lineage>
        <taxon>Bacteria</taxon>
        <taxon>Pseudomonadati</taxon>
        <taxon>Bdellovibrionota</taxon>
        <taxon>Bacteriovoracia</taxon>
        <taxon>Bacteriovoracales</taxon>
        <taxon>Halobacteriovoraceae</taxon>
        <taxon>Halobacteriovorax</taxon>
    </lineage>
</organism>
<sequence>MKGILLILVTLISFRSYACVNINAPEAINVSLSLIDKKAMIFDEEGIFQDEMPSLLASSCQKAASQKKFMMFAIGIENFILSDEFLSFSINDTLTFGSKDQCRIENVEKINGLKKEDRNKRLQRRRYLINHCVSFDVEDKSKTGLELPEEGQPGCKLNRIDKNSANFFGFFCFFKPKPDSQFKITPKIAQKCLEKEFYNENKFALQDIMGTLELYAAGDATGRSAKLEFLEDIKFRFTQNPDPIVPTNKSRYEDIPKWPTQWKIKNTTVGKININKISDELITIKAPILVNNQCEESKCLNGVCTSSCDYSQPVASEYALFDITNPKKKEYIKSWFDGGIAPADWIGMISGLGISLNKNSLEKNRRYRLEVDMSDIEYNYMMFKGQIESRLLLNPNTIPNIAREGQTIGSINPIGEIQRYNSLPSFPVFDTIRFTGENHVGVKNSVNSISRVFKNTVWPPYFTDYCENGQCILKKDHRLLFALEFNIDIDKNDKYIIENVSYKKISNHNNQTTIQNFKGPYFTCEPPGSDQDDDGWDDDDFGDIDF</sequence>
<feature type="compositionally biased region" description="Acidic residues" evidence="1">
    <location>
        <begin position="530"/>
        <end position="546"/>
    </location>
</feature>